<dbReference type="PROSITE" id="PS51635">
    <property type="entry name" value="PNPLA"/>
    <property type="match status" value="1"/>
</dbReference>
<feature type="active site" description="Proton acceptor" evidence="4">
    <location>
        <position position="161"/>
    </location>
</feature>
<dbReference type="AlphaFoldDB" id="A0A5K7YP53"/>
<feature type="short sequence motif" description="GXSXG" evidence="4">
    <location>
        <begin position="45"/>
        <end position="49"/>
    </location>
</feature>
<protein>
    <recommendedName>
        <fullName evidence="5">PNPLA domain-containing protein</fullName>
    </recommendedName>
</protein>
<proteinExistence type="predicted"/>
<dbReference type="InterPro" id="IPR050301">
    <property type="entry name" value="NTE"/>
</dbReference>
<evidence type="ECO:0000259" key="5">
    <source>
        <dbReference type="PROSITE" id="PS51635"/>
    </source>
</evidence>
<dbReference type="SUPFAM" id="SSF52151">
    <property type="entry name" value="FabD/lysophospholipase-like"/>
    <property type="match status" value="1"/>
</dbReference>
<keyword evidence="3 4" id="KW-0443">Lipid metabolism</keyword>
<name>A0A5K7YP53_9BACT</name>
<sequence length="335" mass="36622">MPGHNSGFPKNIGLALGSGSARGWAHIGVIRALADAGVETKCVAGTSIGSLVGAAHALNKLDVLEDFARQLNWKQIVSFLDVTFPRSGLIDGGKITDFFRTHVREISIEELTIPYCAVATDLTTGNEVALSGEDLIDAIRASISVPGIFTPVKKKGRFLVDGGLVNPVPVSAVRKMGADYVIAVDLNHDIIDKRSATGIAPVDPSLENVVDQPPPQKWKILQDLTNRFNEFSSPALSQVRQWLHKDPVPNIFDVLTTAINIMEVQITATRLATDPPDLLIQPKLGDIRFLEFHRAEEAIAEGYRETMTQLKERWKCAVKRDLPRDIFSGRTDDGN</sequence>
<gene>
    <name evidence="6" type="ORF">DSCA_03170</name>
</gene>
<evidence type="ECO:0000256" key="3">
    <source>
        <dbReference type="ARBA" id="ARBA00023098"/>
    </source>
</evidence>
<dbReference type="EMBL" id="AP021874">
    <property type="protein sequence ID" value="BBO66387.1"/>
    <property type="molecule type" value="Genomic_DNA"/>
</dbReference>
<dbReference type="GO" id="GO:0016042">
    <property type="term" value="P:lipid catabolic process"/>
    <property type="evidence" value="ECO:0007669"/>
    <property type="project" value="UniProtKB-UniRule"/>
</dbReference>
<evidence type="ECO:0000256" key="4">
    <source>
        <dbReference type="PROSITE-ProRule" id="PRU01161"/>
    </source>
</evidence>
<evidence type="ECO:0000313" key="6">
    <source>
        <dbReference type="EMBL" id="BBO66387.1"/>
    </source>
</evidence>
<organism evidence="6 7">
    <name type="scientific">Desulfosarcina alkanivorans</name>
    <dbReference type="NCBI Taxonomy" id="571177"/>
    <lineage>
        <taxon>Bacteria</taxon>
        <taxon>Pseudomonadati</taxon>
        <taxon>Thermodesulfobacteriota</taxon>
        <taxon>Desulfobacteria</taxon>
        <taxon>Desulfobacterales</taxon>
        <taxon>Desulfosarcinaceae</taxon>
        <taxon>Desulfosarcina</taxon>
    </lineage>
</organism>
<evidence type="ECO:0000313" key="7">
    <source>
        <dbReference type="Proteomes" id="UP000427906"/>
    </source>
</evidence>
<evidence type="ECO:0000256" key="2">
    <source>
        <dbReference type="ARBA" id="ARBA00022963"/>
    </source>
</evidence>
<dbReference type="OrthoDB" id="5290098at2"/>
<dbReference type="Pfam" id="PF01734">
    <property type="entry name" value="Patatin"/>
    <property type="match status" value="1"/>
</dbReference>
<keyword evidence="2 4" id="KW-0442">Lipid degradation</keyword>
<evidence type="ECO:0000256" key="1">
    <source>
        <dbReference type="ARBA" id="ARBA00022801"/>
    </source>
</evidence>
<keyword evidence="1 4" id="KW-0378">Hydrolase</keyword>
<reference evidence="6 7" key="1">
    <citation type="submission" date="2019-11" db="EMBL/GenBank/DDBJ databases">
        <title>Comparative genomics of hydrocarbon-degrading Desulfosarcina strains.</title>
        <authorList>
            <person name="Watanabe M."/>
            <person name="Kojima H."/>
            <person name="Fukui M."/>
        </authorList>
    </citation>
    <scope>NUCLEOTIDE SEQUENCE [LARGE SCALE GENOMIC DNA]</scope>
    <source>
        <strain evidence="6 7">PL12</strain>
    </source>
</reference>
<feature type="domain" description="PNPLA" evidence="5">
    <location>
        <begin position="14"/>
        <end position="174"/>
    </location>
</feature>
<dbReference type="PANTHER" id="PTHR14226">
    <property type="entry name" value="NEUROPATHY TARGET ESTERASE/SWISS CHEESE D.MELANOGASTER"/>
    <property type="match status" value="1"/>
</dbReference>
<dbReference type="RefSeq" id="WP_155314772.1">
    <property type="nucleotide sequence ID" value="NZ_AP021874.1"/>
</dbReference>
<dbReference type="Proteomes" id="UP000427906">
    <property type="component" value="Chromosome"/>
</dbReference>
<dbReference type="GO" id="GO:0016787">
    <property type="term" value="F:hydrolase activity"/>
    <property type="evidence" value="ECO:0007669"/>
    <property type="project" value="UniProtKB-UniRule"/>
</dbReference>
<dbReference type="KEGG" id="dalk:DSCA_03170"/>
<feature type="short sequence motif" description="DGA/G" evidence="4">
    <location>
        <begin position="161"/>
        <end position="163"/>
    </location>
</feature>
<dbReference type="Gene3D" id="3.40.1090.10">
    <property type="entry name" value="Cytosolic phospholipase A2 catalytic domain"/>
    <property type="match status" value="1"/>
</dbReference>
<dbReference type="PANTHER" id="PTHR14226:SF76">
    <property type="entry name" value="NTE FAMILY PROTEIN RSSA"/>
    <property type="match status" value="1"/>
</dbReference>
<dbReference type="InterPro" id="IPR016035">
    <property type="entry name" value="Acyl_Trfase/lysoPLipase"/>
</dbReference>
<dbReference type="InterPro" id="IPR002641">
    <property type="entry name" value="PNPLA_dom"/>
</dbReference>
<accession>A0A5K7YP53</accession>
<comment type="caution">
    <text evidence="4">Lacks conserved residue(s) required for the propagation of feature annotation.</text>
</comment>
<feature type="active site" description="Nucleophile" evidence="4">
    <location>
        <position position="47"/>
    </location>
</feature>
<keyword evidence="7" id="KW-1185">Reference proteome</keyword>